<proteinExistence type="predicted"/>
<name>A0A454CWI8_VIBHA</name>
<dbReference type="Proteomes" id="UP000008367">
    <property type="component" value="Unassembled WGS sequence"/>
</dbReference>
<organism evidence="1 2">
    <name type="scientific">Vibrio harveyi</name>
    <name type="common">Beneckea harveyi</name>
    <dbReference type="NCBI Taxonomy" id="669"/>
    <lineage>
        <taxon>Bacteria</taxon>
        <taxon>Pseudomonadati</taxon>
        <taxon>Pseudomonadota</taxon>
        <taxon>Gammaproteobacteria</taxon>
        <taxon>Vibrionales</taxon>
        <taxon>Vibrionaceae</taxon>
        <taxon>Vibrio</taxon>
    </lineage>
</organism>
<evidence type="ECO:0000313" key="2">
    <source>
        <dbReference type="Proteomes" id="UP000008367"/>
    </source>
</evidence>
<sequence>MFTLCNIISFSR</sequence>
<gene>
    <name evidence="1" type="ORF">VCHENC02_3541A</name>
</gene>
<dbReference type="EMBL" id="AJSR01001502">
    <property type="protein sequence ID" value="EKM30752.1"/>
    <property type="molecule type" value="Genomic_DNA"/>
</dbReference>
<reference evidence="1 2" key="1">
    <citation type="submission" date="2012-10" db="EMBL/GenBank/DDBJ databases">
        <title>Genome sequence of Vibrio Cholerae HENC-02.</title>
        <authorList>
            <person name="Eppinger M."/>
            <person name="Hasan N.A."/>
            <person name="Sengamalay N."/>
            <person name="Hine E."/>
            <person name="Su Q."/>
            <person name="Daugherty S.C."/>
            <person name="Young S."/>
            <person name="Sadzewicz L."/>
            <person name="Tallon L."/>
            <person name="Cebula T.A."/>
            <person name="Ravel J."/>
            <person name="Colwell R.R."/>
        </authorList>
    </citation>
    <scope>NUCLEOTIDE SEQUENCE [LARGE SCALE GENOMIC DNA]</scope>
    <source>
        <strain evidence="1 2">HENC-02</strain>
    </source>
</reference>
<evidence type="ECO:0000313" key="1">
    <source>
        <dbReference type="EMBL" id="EKM30752.1"/>
    </source>
</evidence>
<protein>
    <submittedName>
        <fullName evidence="1">Uncharacterized protein</fullName>
    </submittedName>
</protein>
<accession>A0A454CWI8</accession>
<feature type="non-terminal residue" evidence="1">
    <location>
        <position position="12"/>
    </location>
</feature>
<comment type="caution">
    <text evidence="1">The sequence shown here is derived from an EMBL/GenBank/DDBJ whole genome shotgun (WGS) entry which is preliminary data.</text>
</comment>